<dbReference type="STRING" id="475255.SAMN04488101_102482"/>
<dbReference type="InterPro" id="IPR037401">
    <property type="entry name" value="SnoaL-like"/>
</dbReference>
<organism evidence="2 3">
    <name type="scientific">Pedobacter nyackensis</name>
    <dbReference type="NCBI Taxonomy" id="475255"/>
    <lineage>
        <taxon>Bacteria</taxon>
        <taxon>Pseudomonadati</taxon>
        <taxon>Bacteroidota</taxon>
        <taxon>Sphingobacteriia</taxon>
        <taxon>Sphingobacteriales</taxon>
        <taxon>Sphingobacteriaceae</taxon>
        <taxon>Pedobacter</taxon>
    </lineage>
</organism>
<sequence length="156" mass="17868">MSANEDLIRQFYASFQNKNVQAMQDCYADNATFSDPVFTNLNALEVKSMWAMLLKNGKDLRIEFKNIREDENGTHAEWDAWYTFSATGSKVHNQIKASFIIENGKIVNHTDEFSFYKWARQALGFTGLLLGWTSFLKNKISTTAKGNLTKFMSRAN</sequence>
<dbReference type="SUPFAM" id="SSF54427">
    <property type="entry name" value="NTF2-like"/>
    <property type="match status" value="1"/>
</dbReference>
<accession>A0A1W2BHU0</accession>
<evidence type="ECO:0000313" key="2">
    <source>
        <dbReference type="EMBL" id="SMC72474.1"/>
    </source>
</evidence>
<dbReference type="OrthoDB" id="391735at2"/>
<gene>
    <name evidence="2" type="ORF">SAMN04488101_102482</name>
</gene>
<dbReference type="InterPro" id="IPR032710">
    <property type="entry name" value="NTF2-like_dom_sf"/>
</dbReference>
<evidence type="ECO:0000313" key="3">
    <source>
        <dbReference type="Proteomes" id="UP000192678"/>
    </source>
</evidence>
<proteinExistence type="predicted"/>
<dbReference type="AlphaFoldDB" id="A0A1W2BHU0"/>
<protein>
    <submittedName>
        <fullName evidence="2">SnoaL-like domain-containing protein</fullName>
    </submittedName>
</protein>
<name>A0A1W2BHU0_9SPHI</name>
<dbReference type="EMBL" id="FWYB01000002">
    <property type="protein sequence ID" value="SMC72474.1"/>
    <property type="molecule type" value="Genomic_DNA"/>
</dbReference>
<dbReference type="Pfam" id="PF12680">
    <property type="entry name" value="SnoaL_2"/>
    <property type="match status" value="1"/>
</dbReference>
<reference evidence="2 3" key="1">
    <citation type="submission" date="2017-04" db="EMBL/GenBank/DDBJ databases">
        <authorList>
            <person name="Afonso C.L."/>
            <person name="Miller P.J."/>
            <person name="Scott M.A."/>
            <person name="Spackman E."/>
            <person name="Goraichik I."/>
            <person name="Dimitrov K.M."/>
            <person name="Suarez D.L."/>
            <person name="Swayne D.E."/>
        </authorList>
    </citation>
    <scope>NUCLEOTIDE SEQUENCE [LARGE SCALE GENOMIC DNA]</scope>
    <source>
        <strain evidence="2 3">DSM 19625</strain>
    </source>
</reference>
<feature type="domain" description="SnoaL-like" evidence="1">
    <location>
        <begin position="8"/>
        <end position="109"/>
    </location>
</feature>
<evidence type="ECO:0000259" key="1">
    <source>
        <dbReference type="Pfam" id="PF12680"/>
    </source>
</evidence>
<keyword evidence="3" id="KW-1185">Reference proteome</keyword>
<dbReference type="RefSeq" id="WP_084288421.1">
    <property type="nucleotide sequence ID" value="NZ_FWYB01000002.1"/>
</dbReference>
<dbReference type="Proteomes" id="UP000192678">
    <property type="component" value="Unassembled WGS sequence"/>
</dbReference>
<dbReference type="Gene3D" id="3.10.450.50">
    <property type="match status" value="1"/>
</dbReference>
<dbReference type="CDD" id="cd00531">
    <property type="entry name" value="NTF2_like"/>
    <property type="match status" value="1"/>
</dbReference>